<name>C0PSJ2_PICSI</name>
<dbReference type="Pfam" id="PF04127">
    <property type="entry name" value="DFP"/>
    <property type="match status" value="1"/>
</dbReference>
<dbReference type="OMA" id="LERYQHH"/>
<dbReference type="GO" id="GO:0015937">
    <property type="term" value="P:coenzyme A biosynthetic process"/>
    <property type="evidence" value="ECO:0007669"/>
    <property type="project" value="UniProtKB-ARBA"/>
</dbReference>
<dbReference type="InterPro" id="IPR007085">
    <property type="entry name" value="DNA/pantothenate-metab_flavo_C"/>
</dbReference>
<dbReference type="EMBL" id="BT071316">
    <property type="protein sequence ID" value="ACN40782.1"/>
    <property type="molecule type" value="mRNA"/>
</dbReference>
<sequence length="331" mass="37154">MAEDKHIEITEKCLDESIDAFFKSAPPLQDLDNITKKLENFVAQHSVHSESQNTKKVVCVTSGGTTVPLERRCVRYIDNFSSGHRGASSTEYFLKAGYMVIFLHRRGTAQPFCRFLPENPILECFEPSDDSGIQVCSPYAEAVKSAIQEHKSAVNSGYFLQLDFTTLFEYLQILQVITLAINRLGAYGMFYLAAAVSDFYVPWDSMTEHKIQSGPGGLAMQLAPVPKMLTLLRKRWAPVAFCVSFKLETDIDILLKKAESARRKYGVHAVVANELSTRKEKVIVVTDQSQTVIEKKGVGMDVEEPLIDFLIKEHAAYTFHQSHFVAKTSEL</sequence>
<dbReference type="PANTHER" id="PTHR12290">
    <property type="entry name" value="CORNICHON-RELATED"/>
    <property type="match status" value="1"/>
</dbReference>
<organism evidence="3">
    <name type="scientific">Picea sitchensis</name>
    <name type="common">Sitka spruce</name>
    <name type="synonym">Pinus sitchensis</name>
    <dbReference type="NCBI Taxonomy" id="3332"/>
    <lineage>
        <taxon>Eukaryota</taxon>
        <taxon>Viridiplantae</taxon>
        <taxon>Streptophyta</taxon>
        <taxon>Embryophyta</taxon>
        <taxon>Tracheophyta</taxon>
        <taxon>Spermatophyta</taxon>
        <taxon>Pinopsida</taxon>
        <taxon>Pinidae</taxon>
        <taxon>Conifers I</taxon>
        <taxon>Pinales</taxon>
        <taxon>Pinaceae</taxon>
        <taxon>Picea</taxon>
    </lineage>
</organism>
<dbReference type="AlphaFoldDB" id="C0PSJ2"/>
<dbReference type="GO" id="GO:0003824">
    <property type="term" value="F:catalytic activity"/>
    <property type="evidence" value="ECO:0007669"/>
    <property type="project" value="UniProtKB-ARBA"/>
</dbReference>
<accession>C0PSJ2</accession>
<proteinExistence type="evidence at transcript level"/>
<evidence type="ECO:0000313" key="3">
    <source>
        <dbReference type="EMBL" id="ACN40782.1"/>
    </source>
</evidence>
<dbReference type="SUPFAM" id="SSF102645">
    <property type="entry name" value="CoaB-like"/>
    <property type="match status" value="1"/>
</dbReference>
<comment type="similarity">
    <text evidence="1">Belongs to the PPC synthetase family.</text>
</comment>
<reference evidence="3" key="1">
    <citation type="submission" date="2009-02" db="EMBL/GenBank/DDBJ databases">
        <title>Full length sequence-verified cDNA sequences from Sitka spruce (Picea sitchensis).</title>
        <authorList>
            <person name="Reid K.E."/>
            <person name="Liao N."/>
            <person name="Ralph S."/>
            <person name="Kolosova N."/>
            <person name="Oddy C."/>
            <person name="Moore R."/>
            <person name="Mayo M."/>
            <person name="Wagner S."/>
            <person name="King J."/>
            <person name="Yanchuk A."/>
            <person name="Holt R."/>
            <person name="Jones S."/>
            <person name="Marra M."/>
            <person name="Ritland C.E."/>
            <person name="Ritland K."/>
            <person name="Bohlmann J."/>
        </authorList>
    </citation>
    <scope>NUCLEOTIDE SEQUENCE</scope>
    <source>
        <tissue evidence="3">Bark</tissue>
    </source>
</reference>
<dbReference type="InterPro" id="IPR035929">
    <property type="entry name" value="CoaB-like_sf"/>
</dbReference>
<protein>
    <recommendedName>
        <fullName evidence="2">DNA/pantothenate metabolism flavoprotein C-terminal domain-containing protein</fullName>
    </recommendedName>
</protein>
<evidence type="ECO:0000259" key="2">
    <source>
        <dbReference type="Pfam" id="PF04127"/>
    </source>
</evidence>
<evidence type="ECO:0000256" key="1">
    <source>
        <dbReference type="ARBA" id="ARBA00005703"/>
    </source>
</evidence>
<dbReference type="Gene3D" id="3.40.50.10300">
    <property type="entry name" value="CoaB-like"/>
    <property type="match status" value="1"/>
</dbReference>
<feature type="domain" description="DNA/pantothenate metabolism flavoprotein C-terminal" evidence="2">
    <location>
        <begin position="184"/>
        <end position="297"/>
    </location>
</feature>